<dbReference type="SMART" id="SM00225">
    <property type="entry name" value="BTB"/>
    <property type="match status" value="1"/>
</dbReference>
<sequence>MVEGFGENVAPTAAIRAILGSYPFSIGLLREILQNTDDARARKQVFVLDRRSHDAKAIYHPYLAATQGPALLAFNDELIRDHDWEALRNIHRSSKTTDTSKIGKYGVGFRSSYHVTDTPHILSGSHLAILDPKHDFAEFAGVKIGGVKLNIENEWKRYSDHLDAFDPFMPRSTWGKPFPGSVFRLPLRTSASEISHKTISPDEISDLLRDFAAEELNVSLLFLRNVTSIEIYEIGTDGEKMQIATATIDRTLWQQQAPYQIQKAIIQTCCSGSLEKREWRIIHAPFSEEKAIHALTLRLEGNPTTTLSQHKLSPVIDLAVPLNSTDPAQIGRLFTYLPLPLRTEFPVHINALFALTQSRQNLRNAGEVGIVKKSDDRALIEWNHLLFDTYIPQAWAALLQVLVKHDQTEDIFNAWPIPQANVYSGDYVYWKDMPLNVTRHALKLPIWPIFGKSPPSYHPIASVLLAEGSTEENFLTALVRAGLLISRPPQYLAQIILSNFKEKVEVMSPEIVHRKLQLDDAETQRILGYLLSTSNCNFIIGLPLILSVSGGRLALLARSASSKIHPFLDEIEENLFAAYDPKAVSLKRLATDIRKMLVNDGPGVLNVSKLGMNQVNAYLKASSYASKSQEAATSDQIQWLNQFWGWAQKWFSKFANPFYLVPTTRGLQRPTDPVFDCQADKGIATLLELLNVPVIDPRFGPKARGALKQLQPSSNIHSLLRTLPSVINIVFSETQASDLCAHLLRHLPSACEQNKAQISTDNLLRSRLRSLPIFPVITPSSDGTLSTRRASISGDVTVRGVHPLKIPVLPCMGSIIYIDLRSINANILQHIDGKHHYRLSVDEMQDLMLQNFKAQSLETQAAFVKFLALNDSVISRGTLDRLATISFVPTCDGTLQAPKDLVDPRAPISALFPGASPLLPDITRPILDTLISHLRKLHLLITEPSINIIRERIRFIGSGHCPQPEELSVGLIKVINNARFDCRDVFDPSYLSLELEWIPTSEGLKSPLKCRDSSSHSGKKNLFDEIMPMVKPNIQIGSTLREAFPWDDEVSFEILVQQLIRVLDGPQPPYAKVHQIVSELGSRDLTESQFSSLRDDLNPRKWVPTRDGVLESITFALLGGEDIPQIGIRSVGFDAGHHSKMRGFLQEMGCVERPSKETILEHLRSLYTSRLTETMDRHVTQGIIQLLGWLPTPLAPEERDLLFIPDVTGALRPFDSLCYNDVGARASLVNMGSNALAHTSISSALASDLGLRRLGLMNLQDIDDDLDMGEDLLTTIRNRLREYTDSQILLEFLANASDAGAAEFNVLLDEQPAPIKNLLSPRCSEFQSVPTLVIHNDSVFSDNDFKGILRTGTGGKIGRKDTIGQFGLGSLTMFHITEFAMIVSRDQVLFLNPCKHHLAFDRRASLRLPLSIVRRDYGDHLSPLIGMFEFDPPDDIDEDYSYKGTIFRLPLRSSGQLDGIEPIFRTSPSLHNLVSNFEELASKCLLFTSVTSIQLFERKYRETLCLWSVTASRRDFSWVEENINANTILITSSKGAQEESQEWRVLTISANEHRLPPFISSLQNQYRLRLPPVLRIAACSSPNPTHNLFSTLPLPIPLDLPVHISGSFILASDRRSVRLDEYENLEASYNRWLLTTIFPKLYLSLLVDRASDADNAAYWPGNAKIVQKDTYDVISTLVMDAVYQVAATSYHPLLRSKFHPHALSLRTASLVLRLPRAASKVLEALRPADIAHLPTPVIRRLQNVKDNVLSLVTAKYIHDLILNNLSRFSASILDLSQLKELIKYLSKDADAIECLIGLPLLPLEDGSFTRFDVFPDTCFYVAPAAADIFAAHRLVHRDLVTKGPLELDPRLNVSEITRFNIGTLINDYIPESITLEHADASTRTWIGKFWKIFPSLSVSLSAVSSYPLIPTLQSGLYLSLDHCKSHSVILSDFSDQGLSWLPQCLAQMGFTLINAALLPGEVRSALKPPYLTVESILSKLLNHPTNNVSTLFEFLDSKMRVSLISWIRTDFSSRKKAYFQKHWNYRFLPIWRSANNSFVSADDAVMLPRNIASSSVAPFVSPTAVGYDILLATMGFHPPASLRSILTIPSYLGEQQEGAYRTLVRILISNTPPGSGIPVPNSSSIIQESTSLYSSRDDLFVAAFGDNSDRFLLSSFRNLEGQLEQFGLKRQLNLDMAMFRTCIETFQTATDESDRVERATVIYKVFCEDLPVRATGANQETQWRPLGELSFIPRNTSPHPLGTADDTKYVNPYVRSLPDVVSPNQLVRREFLPIAWSQRALYVTQPHQRVLMTYPSLSIPTVEDVVDHLVVLATKVARDFDQVGSCRIVLLEHLEETYRWLNGHAKEAERHLRRYSDLALFLNDGFPPSENAREWNWKKADNILLDEYDTGYLQCPRGFISSFRALLTAAGAVTIKHGEPEVEFDLPEQQITVDEPDRVFDGICVAFDQMRKDGICTDVSFVCDSPDNEPLRAHRAYLAAYSAHFREMFKPGFSEAGKASDAEPIVVPVPAFSRRCVEYLLDYAYTGKAPQLKRDDPDTDVALEMLTLAHSWSMADAQRAVQSIIIKLKMVDPFSLDNSTFNFINSPKEDLTSMPLLVRLAAHHTESKELLYHCSVYEMNNANLVRQVREQGATTEQN</sequence>
<dbReference type="Pfam" id="PF25794">
    <property type="entry name" value="SACS"/>
    <property type="match status" value="2"/>
</dbReference>
<dbReference type="InterPro" id="IPR058210">
    <property type="entry name" value="SACS/Nov_dom"/>
</dbReference>
<dbReference type="InterPro" id="IPR036890">
    <property type="entry name" value="HATPase_C_sf"/>
</dbReference>
<organism evidence="2 3">
    <name type="scientific">Macrolepiota fuliginosa MF-IS2</name>
    <dbReference type="NCBI Taxonomy" id="1400762"/>
    <lineage>
        <taxon>Eukaryota</taxon>
        <taxon>Fungi</taxon>
        <taxon>Dikarya</taxon>
        <taxon>Basidiomycota</taxon>
        <taxon>Agaricomycotina</taxon>
        <taxon>Agaricomycetes</taxon>
        <taxon>Agaricomycetidae</taxon>
        <taxon>Agaricales</taxon>
        <taxon>Agaricineae</taxon>
        <taxon>Agaricaceae</taxon>
        <taxon>Macrolepiota</taxon>
    </lineage>
</organism>
<name>A0A9P5XBJ3_9AGAR</name>
<dbReference type="OrthoDB" id="1262810at2759"/>
<dbReference type="NCBIfam" id="NF047352">
    <property type="entry name" value="P_loop_sacsin"/>
    <property type="match status" value="1"/>
</dbReference>
<dbReference type="EMBL" id="MU151253">
    <property type="protein sequence ID" value="KAF9446296.1"/>
    <property type="molecule type" value="Genomic_DNA"/>
</dbReference>
<dbReference type="GO" id="GO:0030544">
    <property type="term" value="F:Hsp70 protein binding"/>
    <property type="evidence" value="ECO:0007669"/>
    <property type="project" value="TreeGrafter"/>
</dbReference>
<dbReference type="Gene3D" id="3.30.710.10">
    <property type="entry name" value="Potassium Channel Kv1.1, Chain A"/>
    <property type="match status" value="1"/>
</dbReference>
<accession>A0A9P5XBJ3</accession>
<evidence type="ECO:0000313" key="2">
    <source>
        <dbReference type="EMBL" id="KAF9446296.1"/>
    </source>
</evidence>
<gene>
    <name evidence="2" type="ORF">P691DRAFT_673937</name>
</gene>
<dbReference type="PROSITE" id="PS50097">
    <property type="entry name" value="BTB"/>
    <property type="match status" value="1"/>
</dbReference>
<keyword evidence="3" id="KW-1185">Reference proteome</keyword>
<dbReference type="CDD" id="cd18186">
    <property type="entry name" value="BTB_POZ_ZBTB_KLHL-like"/>
    <property type="match status" value="1"/>
</dbReference>
<proteinExistence type="predicted"/>
<dbReference type="Proteomes" id="UP000807342">
    <property type="component" value="Unassembled WGS sequence"/>
</dbReference>
<dbReference type="Pfam" id="PF00651">
    <property type="entry name" value="BTB"/>
    <property type="match status" value="1"/>
</dbReference>
<dbReference type="SUPFAM" id="SSF54695">
    <property type="entry name" value="POZ domain"/>
    <property type="match status" value="1"/>
</dbReference>
<feature type="domain" description="BTB" evidence="1">
    <location>
        <begin position="2457"/>
        <end position="2533"/>
    </location>
</feature>
<dbReference type="InterPro" id="IPR000210">
    <property type="entry name" value="BTB/POZ_dom"/>
</dbReference>
<comment type="caution">
    <text evidence="2">The sequence shown here is derived from an EMBL/GenBank/DDBJ whole genome shotgun (WGS) entry which is preliminary data.</text>
</comment>
<evidence type="ECO:0000313" key="3">
    <source>
        <dbReference type="Proteomes" id="UP000807342"/>
    </source>
</evidence>
<dbReference type="InterPro" id="IPR011333">
    <property type="entry name" value="SKP1/BTB/POZ_sf"/>
</dbReference>
<dbReference type="InterPro" id="IPR052972">
    <property type="entry name" value="Sacsin_chaperone_reg"/>
</dbReference>
<dbReference type="PANTHER" id="PTHR15600:SF42">
    <property type="entry name" value="SACSIN"/>
    <property type="match status" value="1"/>
</dbReference>
<reference evidence="2" key="1">
    <citation type="submission" date="2020-11" db="EMBL/GenBank/DDBJ databases">
        <authorList>
            <consortium name="DOE Joint Genome Institute"/>
            <person name="Ahrendt S."/>
            <person name="Riley R."/>
            <person name="Andreopoulos W."/>
            <person name="Labutti K."/>
            <person name="Pangilinan J."/>
            <person name="Ruiz-Duenas F.J."/>
            <person name="Barrasa J.M."/>
            <person name="Sanchez-Garcia M."/>
            <person name="Camarero S."/>
            <person name="Miyauchi S."/>
            <person name="Serrano A."/>
            <person name="Linde D."/>
            <person name="Babiker R."/>
            <person name="Drula E."/>
            <person name="Ayuso-Fernandez I."/>
            <person name="Pacheco R."/>
            <person name="Padilla G."/>
            <person name="Ferreira P."/>
            <person name="Barriuso J."/>
            <person name="Kellner H."/>
            <person name="Castanera R."/>
            <person name="Alfaro M."/>
            <person name="Ramirez L."/>
            <person name="Pisabarro A.G."/>
            <person name="Kuo A."/>
            <person name="Tritt A."/>
            <person name="Lipzen A."/>
            <person name="He G."/>
            <person name="Yan M."/>
            <person name="Ng V."/>
            <person name="Cullen D."/>
            <person name="Martin F."/>
            <person name="Rosso M.-N."/>
            <person name="Henrissat B."/>
            <person name="Hibbett D."/>
            <person name="Martinez A.T."/>
            <person name="Grigoriev I.V."/>
        </authorList>
    </citation>
    <scope>NUCLEOTIDE SEQUENCE</scope>
    <source>
        <strain evidence="2">MF-IS2</strain>
    </source>
</reference>
<evidence type="ECO:0000259" key="1">
    <source>
        <dbReference type="PROSITE" id="PS50097"/>
    </source>
</evidence>
<protein>
    <recommendedName>
        <fullName evidence="1">BTB domain-containing protein</fullName>
    </recommendedName>
</protein>
<dbReference type="SUPFAM" id="SSF55874">
    <property type="entry name" value="ATPase domain of HSP90 chaperone/DNA topoisomerase II/histidine kinase"/>
    <property type="match status" value="2"/>
</dbReference>
<dbReference type="PANTHER" id="PTHR15600">
    <property type="entry name" value="SACSIN"/>
    <property type="match status" value="1"/>
</dbReference>